<evidence type="ECO:0008006" key="3">
    <source>
        <dbReference type="Google" id="ProtNLM"/>
    </source>
</evidence>
<accession>A0A955L6R1</accession>
<name>A0A955L6R1_9BACT</name>
<proteinExistence type="predicted"/>
<organism evidence="1 2">
    <name type="scientific">Candidatus Dojkabacteria bacterium</name>
    <dbReference type="NCBI Taxonomy" id="2099670"/>
    <lineage>
        <taxon>Bacteria</taxon>
        <taxon>Candidatus Dojkabacteria</taxon>
    </lineage>
</organism>
<gene>
    <name evidence="1" type="ORF">KC909_06230</name>
</gene>
<reference evidence="1" key="1">
    <citation type="submission" date="2020-04" db="EMBL/GenBank/DDBJ databases">
        <authorList>
            <person name="Zhang T."/>
        </authorList>
    </citation>
    <scope>NUCLEOTIDE SEQUENCE</scope>
    <source>
        <strain evidence="1">HKST-UBA14</strain>
    </source>
</reference>
<comment type="caution">
    <text evidence="1">The sequence shown here is derived from an EMBL/GenBank/DDBJ whole genome shotgun (WGS) entry which is preliminary data.</text>
</comment>
<dbReference type="AlphaFoldDB" id="A0A955L6R1"/>
<sequence>MLEALLTWLINMVEIENEQAPFYTPIDIILKSFYVSRGNPRVQYLYLCWFHQDYSNAWIDPLARQVGNDLCNLTISEQTDLTAGFRNVRTPGHEDVGDEEMLSTIHSALDGDAFWSESETEDGFLEIHLDYLGYSHSEVKQAINAFYFNPTSDQEREF</sequence>
<protein>
    <recommendedName>
        <fullName evidence="3">DUF4375 domain-containing protein</fullName>
    </recommendedName>
</protein>
<evidence type="ECO:0000313" key="1">
    <source>
        <dbReference type="EMBL" id="MCA9383930.1"/>
    </source>
</evidence>
<dbReference type="Proteomes" id="UP000783287">
    <property type="component" value="Unassembled WGS sequence"/>
</dbReference>
<dbReference type="EMBL" id="JAGQLK010000178">
    <property type="protein sequence ID" value="MCA9383930.1"/>
    <property type="molecule type" value="Genomic_DNA"/>
</dbReference>
<evidence type="ECO:0000313" key="2">
    <source>
        <dbReference type="Proteomes" id="UP000783287"/>
    </source>
</evidence>
<reference evidence="1" key="2">
    <citation type="journal article" date="2021" name="Microbiome">
        <title>Successional dynamics and alternative stable states in a saline activated sludge microbial community over 9 years.</title>
        <authorList>
            <person name="Wang Y."/>
            <person name="Ye J."/>
            <person name="Ju F."/>
            <person name="Liu L."/>
            <person name="Boyd J.A."/>
            <person name="Deng Y."/>
            <person name="Parks D.H."/>
            <person name="Jiang X."/>
            <person name="Yin X."/>
            <person name="Woodcroft B.J."/>
            <person name="Tyson G.W."/>
            <person name="Hugenholtz P."/>
            <person name="Polz M.F."/>
            <person name="Zhang T."/>
        </authorList>
    </citation>
    <scope>NUCLEOTIDE SEQUENCE</scope>
    <source>
        <strain evidence="1">HKST-UBA14</strain>
    </source>
</reference>